<dbReference type="Gene3D" id="1.20.930.20">
    <property type="entry name" value="Adaptor protein Cbl, N-terminal domain"/>
    <property type="match status" value="1"/>
</dbReference>
<evidence type="ECO:0000313" key="3">
    <source>
        <dbReference type="EMBL" id="CAJ1055909.1"/>
    </source>
</evidence>
<dbReference type="CDD" id="cd21037">
    <property type="entry name" value="MLKL_NTD"/>
    <property type="match status" value="1"/>
</dbReference>
<dbReference type="Pfam" id="PF22215">
    <property type="entry name" value="MLKL_N"/>
    <property type="match status" value="1"/>
</dbReference>
<reference evidence="3" key="1">
    <citation type="submission" date="2023-08" db="EMBL/GenBank/DDBJ databases">
        <authorList>
            <person name="Alioto T."/>
            <person name="Alioto T."/>
            <person name="Gomez Garrido J."/>
        </authorList>
    </citation>
    <scope>NUCLEOTIDE SEQUENCE</scope>
</reference>
<dbReference type="InterPro" id="IPR059179">
    <property type="entry name" value="MLKL-like_MCAfunc"/>
</dbReference>
<accession>A0AAV1F4M0</accession>
<feature type="coiled-coil region" evidence="1">
    <location>
        <begin position="119"/>
        <end position="167"/>
    </location>
</feature>
<proteinExistence type="predicted"/>
<gene>
    <name evidence="3" type="ORF">XNOV1_A034211</name>
</gene>
<dbReference type="InterPro" id="IPR036537">
    <property type="entry name" value="Adaptor_Cbl_N_dom_sf"/>
</dbReference>
<keyword evidence="1" id="KW-0175">Coiled coil</keyword>
<keyword evidence="4" id="KW-1185">Reference proteome</keyword>
<dbReference type="EMBL" id="OY660868">
    <property type="protein sequence ID" value="CAJ1055909.1"/>
    <property type="molecule type" value="Genomic_DNA"/>
</dbReference>
<protein>
    <submittedName>
        <fullName evidence="3">Golgin subfamily A member 6-like protein 10 isoform X1</fullName>
    </submittedName>
</protein>
<organism evidence="3 4">
    <name type="scientific">Xyrichtys novacula</name>
    <name type="common">Pearly razorfish</name>
    <name type="synonym">Hemipteronotus novacula</name>
    <dbReference type="NCBI Taxonomy" id="13765"/>
    <lineage>
        <taxon>Eukaryota</taxon>
        <taxon>Metazoa</taxon>
        <taxon>Chordata</taxon>
        <taxon>Craniata</taxon>
        <taxon>Vertebrata</taxon>
        <taxon>Euteleostomi</taxon>
        <taxon>Actinopterygii</taxon>
        <taxon>Neopterygii</taxon>
        <taxon>Teleostei</taxon>
        <taxon>Neoteleostei</taxon>
        <taxon>Acanthomorphata</taxon>
        <taxon>Eupercaria</taxon>
        <taxon>Labriformes</taxon>
        <taxon>Labridae</taxon>
        <taxon>Xyrichtys</taxon>
    </lineage>
</organism>
<dbReference type="GO" id="GO:0007166">
    <property type="term" value="P:cell surface receptor signaling pathway"/>
    <property type="evidence" value="ECO:0007669"/>
    <property type="project" value="InterPro"/>
</dbReference>
<evidence type="ECO:0000313" key="4">
    <source>
        <dbReference type="Proteomes" id="UP001178508"/>
    </source>
</evidence>
<sequence>MELYKPFWNIYCLIERMKKNKEQCPHVLQRLQALEKLAIFMEQEDIHQIPQNVKDALAKLNEVLVTAENLIQRFNKNHVLNQMMKSTNYSEEFDDLNKSLSDAFVALSAALHIYQGQKLDEQDIRLTEQENKMSEQQERLNELQERLKERERELTEHKEGLERQEDILQGVQTKLAHQMKWNYCVLQ</sequence>
<name>A0AAV1F4M0_XYRNO</name>
<dbReference type="AlphaFoldDB" id="A0AAV1F4M0"/>
<evidence type="ECO:0000256" key="1">
    <source>
        <dbReference type="SAM" id="Coils"/>
    </source>
</evidence>
<evidence type="ECO:0000259" key="2">
    <source>
        <dbReference type="Pfam" id="PF22215"/>
    </source>
</evidence>
<feature type="domain" description="Mixed lineage kinase" evidence="2">
    <location>
        <begin position="9"/>
        <end position="126"/>
    </location>
</feature>
<dbReference type="Proteomes" id="UP001178508">
    <property type="component" value="Chromosome 5"/>
</dbReference>
<dbReference type="InterPro" id="IPR054000">
    <property type="entry name" value="MLKL_N"/>
</dbReference>